<evidence type="ECO:0000256" key="1">
    <source>
        <dbReference type="ARBA" id="ARBA00004141"/>
    </source>
</evidence>
<keyword evidence="3" id="KW-0813">Transport</keyword>
<comment type="subcellular location">
    <subcellularLocation>
        <location evidence="3">Cell membrane</location>
        <topology evidence="3">Multi-pass membrane protein</topology>
    </subcellularLocation>
    <subcellularLocation>
        <location evidence="1">Membrane</location>
        <topology evidence="1">Multi-pass membrane protein</topology>
    </subcellularLocation>
</comment>
<comment type="caution">
    <text evidence="5">The sequence shown here is derived from an EMBL/GenBank/DDBJ whole genome shotgun (WGS) entry which is preliminary data.</text>
</comment>
<keyword evidence="6" id="KW-1185">Reference proteome</keyword>
<dbReference type="EMBL" id="JAIWYP010000002">
    <property type="protein sequence ID" value="KAH3862572.1"/>
    <property type="molecule type" value="Genomic_DNA"/>
</dbReference>
<keyword evidence="3" id="KW-0406">Ion transport</keyword>
<keyword evidence="2" id="KW-1015">Disulfide bond</keyword>
<evidence type="ECO:0000313" key="6">
    <source>
        <dbReference type="Proteomes" id="UP000828390"/>
    </source>
</evidence>
<evidence type="ECO:0000313" key="5">
    <source>
        <dbReference type="EMBL" id="KAH3862572.1"/>
    </source>
</evidence>
<feature type="transmembrane region" description="Helical" evidence="3">
    <location>
        <begin position="192"/>
        <end position="215"/>
    </location>
</feature>
<organism evidence="5 6">
    <name type="scientific">Dreissena polymorpha</name>
    <name type="common">Zebra mussel</name>
    <name type="synonym">Mytilus polymorpha</name>
    <dbReference type="NCBI Taxonomy" id="45954"/>
    <lineage>
        <taxon>Eukaryota</taxon>
        <taxon>Metazoa</taxon>
        <taxon>Spiralia</taxon>
        <taxon>Lophotrochozoa</taxon>
        <taxon>Mollusca</taxon>
        <taxon>Bivalvia</taxon>
        <taxon>Autobranchia</taxon>
        <taxon>Heteroconchia</taxon>
        <taxon>Euheterodonta</taxon>
        <taxon>Imparidentia</taxon>
        <taxon>Neoheterodontei</taxon>
        <taxon>Myida</taxon>
        <taxon>Dreissenoidea</taxon>
        <taxon>Dreissenidae</taxon>
        <taxon>Dreissena</taxon>
    </lineage>
</organism>
<evidence type="ECO:0000256" key="2">
    <source>
        <dbReference type="ARBA" id="ARBA00023157"/>
    </source>
</evidence>
<evidence type="ECO:0000256" key="3">
    <source>
        <dbReference type="RuleBase" id="RU362056"/>
    </source>
</evidence>
<feature type="transmembrane region" description="Helical" evidence="3">
    <location>
        <begin position="565"/>
        <end position="587"/>
    </location>
</feature>
<feature type="transmembrane region" description="Helical" evidence="3">
    <location>
        <begin position="77"/>
        <end position="97"/>
    </location>
</feature>
<feature type="transmembrane region" description="Helical" evidence="3">
    <location>
        <begin position="235"/>
        <end position="259"/>
    </location>
</feature>
<reference evidence="5" key="2">
    <citation type="submission" date="2020-11" db="EMBL/GenBank/DDBJ databases">
        <authorList>
            <person name="McCartney M.A."/>
            <person name="Auch B."/>
            <person name="Kono T."/>
            <person name="Mallez S."/>
            <person name="Becker A."/>
            <person name="Gohl D.M."/>
            <person name="Silverstein K.A.T."/>
            <person name="Koren S."/>
            <person name="Bechman K.B."/>
            <person name="Herman A."/>
            <person name="Abrahante J.E."/>
            <person name="Garbe J."/>
        </authorList>
    </citation>
    <scope>NUCLEOTIDE SEQUENCE</scope>
    <source>
        <strain evidence="5">Duluth1</strain>
        <tissue evidence="5">Whole animal</tissue>
    </source>
</reference>
<feature type="transmembrane region" description="Helical" evidence="3">
    <location>
        <begin position="510"/>
        <end position="528"/>
    </location>
</feature>
<reference evidence="5" key="1">
    <citation type="journal article" date="2019" name="bioRxiv">
        <title>The Genome of the Zebra Mussel, Dreissena polymorpha: A Resource for Invasive Species Research.</title>
        <authorList>
            <person name="McCartney M.A."/>
            <person name="Auch B."/>
            <person name="Kono T."/>
            <person name="Mallez S."/>
            <person name="Zhang Y."/>
            <person name="Obille A."/>
            <person name="Becker A."/>
            <person name="Abrahante J.E."/>
            <person name="Garbe J."/>
            <person name="Badalamenti J.P."/>
            <person name="Herman A."/>
            <person name="Mangelson H."/>
            <person name="Liachko I."/>
            <person name="Sullivan S."/>
            <person name="Sone E.D."/>
            <person name="Koren S."/>
            <person name="Silverstein K.A.T."/>
            <person name="Beckman K.B."/>
            <person name="Gohl D.M."/>
        </authorList>
    </citation>
    <scope>NUCLEOTIDE SEQUENCE</scope>
    <source>
        <strain evidence="5">Duluth1</strain>
        <tissue evidence="5">Whole animal</tissue>
    </source>
</reference>
<dbReference type="NCBIfam" id="TIGR00805">
    <property type="entry name" value="oat"/>
    <property type="match status" value="1"/>
</dbReference>
<dbReference type="Pfam" id="PF03137">
    <property type="entry name" value="OATP"/>
    <property type="match status" value="1"/>
</dbReference>
<keyword evidence="3" id="KW-0472">Membrane</keyword>
<feature type="transmembrane region" description="Helical" evidence="3">
    <location>
        <begin position="376"/>
        <end position="397"/>
    </location>
</feature>
<dbReference type="AlphaFoldDB" id="A0A9D4LRT5"/>
<feature type="transmembrane region" description="Helical" evidence="3">
    <location>
        <begin position="45"/>
        <end position="65"/>
    </location>
</feature>
<proteinExistence type="inferred from homology"/>
<dbReference type="PROSITE" id="PS50850">
    <property type="entry name" value="MFS"/>
    <property type="match status" value="1"/>
</dbReference>
<feature type="domain" description="Major facilitator superfamily (MFS) profile" evidence="4">
    <location>
        <begin position="1"/>
        <end position="588"/>
    </location>
</feature>
<dbReference type="GO" id="GO:0015347">
    <property type="term" value="F:sodium-independent organic anion transmembrane transporter activity"/>
    <property type="evidence" value="ECO:0007669"/>
    <property type="project" value="TreeGrafter"/>
</dbReference>
<name>A0A9D4LRT5_DREPO</name>
<dbReference type="GO" id="GO:0043252">
    <property type="term" value="P:sodium-independent organic anion transport"/>
    <property type="evidence" value="ECO:0007669"/>
    <property type="project" value="TreeGrafter"/>
</dbReference>
<feature type="transmembrane region" description="Helical" evidence="3">
    <location>
        <begin position="483"/>
        <end position="501"/>
    </location>
</feature>
<accession>A0A9D4LRT5</accession>
<dbReference type="PANTHER" id="PTHR11388:SF142">
    <property type="entry name" value="SOLUTE CARRIER ORGANIC ANION TRANSPORTER FAMILY MEMBER 5A1"/>
    <property type="match status" value="1"/>
</dbReference>
<evidence type="ECO:0000259" key="4">
    <source>
        <dbReference type="PROSITE" id="PS50850"/>
    </source>
</evidence>
<keyword evidence="3" id="KW-0812">Transmembrane</keyword>
<feature type="transmembrane region" description="Helical" evidence="3">
    <location>
        <begin position="153"/>
        <end position="171"/>
    </location>
</feature>
<dbReference type="GO" id="GO:0006811">
    <property type="term" value="P:monoatomic ion transport"/>
    <property type="evidence" value="ECO:0007669"/>
    <property type="project" value="UniProtKB-KW"/>
</dbReference>
<dbReference type="GO" id="GO:0016323">
    <property type="term" value="C:basolateral plasma membrane"/>
    <property type="evidence" value="ECO:0007669"/>
    <property type="project" value="TreeGrafter"/>
</dbReference>
<comment type="similarity">
    <text evidence="3">Belongs to the organo anion transporter (TC 2.A.60) family.</text>
</comment>
<dbReference type="InterPro" id="IPR020846">
    <property type="entry name" value="MFS_dom"/>
</dbReference>
<dbReference type="Gene3D" id="1.20.1250.20">
    <property type="entry name" value="MFS general substrate transporter like domains"/>
    <property type="match status" value="1"/>
</dbReference>
<dbReference type="PANTHER" id="PTHR11388">
    <property type="entry name" value="ORGANIC ANION TRANSPORTER"/>
    <property type="match status" value="1"/>
</dbReference>
<sequence length="617" mass="66383">MFSGIRSFIGVFGVLSLLSWSLWTLTVSQVSIIEKAFGLSSSETGWLFTIWEIGYVICTVFASYFGPRVHQTRAIGFFNIVCGLSAFLFALPHFVAFKDGVEYINGHNRSTGLKTDDFNADKLCAPHQNTSALDKDMSDGFGQKKVSAQSNKVLAFALFNVAMILQGVGKAPCYPYSAQYVDDNVDQAKTGFYIGIITSIAIFGLMLGYGTGSLISNVHVTLKETPLSSKDPRYIGAWWLGFIILGVATLAISVPMFFFPRRLGHDKTDQMQKVAASASSHREVGTLKAELKYVAVTLLSIGKSIVYVFTLIAACFNVLSVSIFLGFEPKYMETQFSVPSSTASIFVGVMSIAALSIGTLLGGVVTRRGNTTPFRLILTIIGLWVTVTMLLAVAMVLGCGSQTVFNPLNNDTLAAALPCSCNHTEFLPICSEGVSYFSPCHAGCTNTSAGAFSACTLIPSGSAVGGLCGNSCGMLWPYSVVKFVLNLVDAIASIPIFLVFLRSAGEERKALALGVSAAVISLGAWLPGPVIGGKLIDSSCLFWNTASTSARFCAHYDIADQRYKLYGTMIGMRLVGVLISLVSLVSARKLKSWGHQSAQEDKNMEELVVQHNLRAEI</sequence>
<dbReference type="CDD" id="cd17336">
    <property type="entry name" value="MFS_SLCO_OATP"/>
    <property type="match status" value="1"/>
</dbReference>
<gene>
    <name evidence="5" type="ORF">DPMN_025541</name>
</gene>
<dbReference type="InterPro" id="IPR004156">
    <property type="entry name" value="OATP"/>
</dbReference>
<keyword evidence="3" id="KW-1133">Transmembrane helix</keyword>
<feature type="transmembrane region" description="Helical" evidence="3">
    <location>
        <begin position="305"/>
        <end position="325"/>
    </location>
</feature>
<dbReference type="SUPFAM" id="SSF103473">
    <property type="entry name" value="MFS general substrate transporter"/>
    <property type="match status" value="1"/>
</dbReference>
<feature type="transmembrane region" description="Helical" evidence="3">
    <location>
        <begin position="7"/>
        <end position="25"/>
    </location>
</feature>
<dbReference type="Proteomes" id="UP000828390">
    <property type="component" value="Unassembled WGS sequence"/>
</dbReference>
<dbReference type="InterPro" id="IPR036259">
    <property type="entry name" value="MFS_trans_sf"/>
</dbReference>
<feature type="transmembrane region" description="Helical" evidence="3">
    <location>
        <begin position="345"/>
        <end position="364"/>
    </location>
</feature>
<protein>
    <recommendedName>
        <fullName evidence="3">Solute carrier organic anion transporter family member</fullName>
    </recommendedName>
</protein>